<dbReference type="InterPro" id="IPR006680">
    <property type="entry name" value="Amidohydro-rel"/>
</dbReference>
<evidence type="ECO:0000256" key="1">
    <source>
        <dbReference type="ARBA" id="ARBA00023239"/>
    </source>
</evidence>
<dbReference type="Pfam" id="PF04909">
    <property type="entry name" value="Amidohydro_2"/>
    <property type="match status" value="1"/>
</dbReference>
<organism evidence="3 4">
    <name type="scientific">Patulibacter brassicae</name>
    <dbReference type="NCBI Taxonomy" id="1705717"/>
    <lineage>
        <taxon>Bacteria</taxon>
        <taxon>Bacillati</taxon>
        <taxon>Actinomycetota</taxon>
        <taxon>Thermoleophilia</taxon>
        <taxon>Solirubrobacterales</taxon>
        <taxon>Patulibacteraceae</taxon>
        <taxon>Patulibacter</taxon>
    </lineage>
</organism>
<dbReference type="EMBL" id="JAXAVX010000002">
    <property type="protein sequence ID" value="MDX8151331.1"/>
    <property type="molecule type" value="Genomic_DNA"/>
</dbReference>
<accession>A0ABU4VHN4</accession>
<dbReference type="PANTHER" id="PTHR21240:SF28">
    <property type="entry name" value="ISO-OROTATE DECARBOXYLASE (EUROFUNG)"/>
    <property type="match status" value="1"/>
</dbReference>
<dbReference type="InterPro" id="IPR032466">
    <property type="entry name" value="Metal_Hydrolase"/>
</dbReference>
<sequence>MTARTDLHQHAWPVELLDALAERCGPGPRARQEGDSTWVLELQGEPDHPLDERQIDLHRRSGALFAAGLDRALLVPPLAIGLDALPDVDESRALLATWSSAVRGFATPHGSSFAAWAAVPAADPDPRDLERQLAEGAVGLALPAPALADAAALDRVGPVLEALARAGRPLLVHPAPPAADAAAATAAWRPALVDYPAQLLAAWATWLERGLDEHPDLRVAFAALAGGAPLLLERLAARGGPVDRARDERLVYETSSFGPRALAAAAQAVGADRLGFGSDRPVVAPGEQHPPAVAGLDPARLTTVAAARLLGESVAAGAPVAPALELVAEAA</sequence>
<evidence type="ECO:0000313" key="4">
    <source>
        <dbReference type="Proteomes" id="UP001277761"/>
    </source>
</evidence>
<dbReference type="Proteomes" id="UP001277761">
    <property type="component" value="Unassembled WGS sequence"/>
</dbReference>
<comment type="caution">
    <text evidence="3">The sequence shown here is derived from an EMBL/GenBank/DDBJ whole genome shotgun (WGS) entry which is preliminary data.</text>
</comment>
<feature type="domain" description="Amidohydrolase-related" evidence="2">
    <location>
        <begin position="6"/>
        <end position="307"/>
    </location>
</feature>
<evidence type="ECO:0000259" key="2">
    <source>
        <dbReference type="Pfam" id="PF04909"/>
    </source>
</evidence>
<protein>
    <submittedName>
        <fullName evidence="3">Amidohydrolase family protein</fullName>
    </submittedName>
</protein>
<proteinExistence type="predicted"/>
<dbReference type="SUPFAM" id="SSF51556">
    <property type="entry name" value="Metallo-dependent hydrolases"/>
    <property type="match status" value="1"/>
</dbReference>
<name>A0ABU4VHN4_9ACTN</name>
<reference evidence="3 4" key="1">
    <citation type="submission" date="2023-11" db="EMBL/GenBank/DDBJ databases">
        <authorList>
            <person name="Xu M."/>
            <person name="Jiang T."/>
        </authorList>
    </citation>
    <scope>NUCLEOTIDE SEQUENCE [LARGE SCALE GENOMIC DNA]</scope>
    <source>
        <strain evidence="3 4">SD</strain>
    </source>
</reference>
<dbReference type="PANTHER" id="PTHR21240">
    <property type="entry name" value="2-AMINO-3-CARBOXYLMUCONATE-6-SEMIALDEHYDE DECARBOXYLASE"/>
    <property type="match status" value="1"/>
</dbReference>
<evidence type="ECO:0000313" key="3">
    <source>
        <dbReference type="EMBL" id="MDX8151331.1"/>
    </source>
</evidence>
<keyword evidence="4" id="KW-1185">Reference proteome</keyword>
<dbReference type="InterPro" id="IPR032465">
    <property type="entry name" value="ACMSD"/>
</dbReference>
<dbReference type="Gene3D" id="3.20.20.140">
    <property type="entry name" value="Metal-dependent hydrolases"/>
    <property type="match status" value="1"/>
</dbReference>
<gene>
    <name evidence="3" type="ORF">SK069_07000</name>
</gene>
<dbReference type="RefSeq" id="WP_319953481.1">
    <property type="nucleotide sequence ID" value="NZ_JAXAVX010000002.1"/>
</dbReference>
<keyword evidence="1" id="KW-0456">Lyase</keyword>